<dbReference type="GO" id="GO:0002161">
    <property type="term" value="F:aminoacyl-tRNA deacylase activity"/>
    <property type="evidence" value="ECO:0007669"/>
    <property type="project" value="InterPro"/>
</dbReference>
<evidence type="ECO:0000259" key="1">
    <source>
        <dbReference type="Pfam" id="PF04073"/>
    </source>
</evidence>
<feature type="domain" description="YbaK/aminoacyl-tRNA synthetase-associated" evidence="1">
    <location>
        <begin position="34"/>
        <end position="144"/>
    </location>
</feature>
<dbReference type="PANTHER" id="PTHR30411:SF1">
    <property type="entry name" value="CYTOPLASMIC PROTEIN"/>
    <property type="match status" value="1"/>
</dbReference>
<name>A0A381X911_9ZZZZ</name>
<dbReference type="PANTHER" id="PTHR30411">
    <property type="entry name" value="CYTOPLASMIC PROTEIN"/>
    <property type="match status" value="1"/>
</dbReference>
<dbReference type="EMBL" id="UINC01014189">
    <property type="protein sequence ID" value="SVA60723.1"/>
    <property type="molecule type" value="Genomic_DNA"/>
</dbReference>
<accession>A0A381X911</accession>
<organism evidence="2">
    <name type="scientific">marine metagenome</name>
    <dbReference type="NCBI Taxonomy" id="408172"/>
    <lineage>
        <taxon>unclassified sequences</taxon>
        <taxon>metagenomes</taxon>
        <taxon>ecological metagenomes</taxon>
    </lineage>
</organism>
<dbReference type="SUPFAM" id="SSF55826">
    <property type="entry name" value="YbaK/ProRS associated domain"/>
    <property type="match status" value="1"/>
</dbReference>
<reference evidence="2" key="1">
    <citation type="submission" date="2018-05" db="EMBL/GenBank/DDBJ databases">
        <authorList>
            <person name="Lanie J.A."/>
            <person name="Ng W.-L."/>
            <person name="Kazmierczak K.M."/>
            <person name="Andrzejewski T.M."/>
            <person name="Davidsen T.M."/>
            <person name="Wayne K.J."/>
            <person name="Tettelin H."/>
            <person name="Glass J.I."/>
            <person name="Rusch D."/>
            <person name="Podicherti R."/>
            <person name="Tsui H.-C.T."/>
            <person name="Winkler M.E."/>
        </authorList>
    </citation>
    <scope>NUCLEOTIDE SEQUENCE</scope>
</reference>
<dbReference type="AlphaFoldDB" id="A0A381X911"/>
<proteinExistence type="predicted"/>
<dbReference type="InterPro" id="IPR007214">
    <property type="entry name" value="YbaK/aa-tRNA-synth-assoc-dom"/>
</dbReference>
<dbReference type="InterPro" id="IPR036754">
    <property type="entry name" value="YbaK/aa-tRNA-synt-asso_dom_sf"/>
</dbReference>
<protein>
    <recommendedName>
        <fullName evidence="1">YbaK/aminoacyl-tRNA synthetase-associated domain-containing protein</fullName>
    </recommendedName>
</protein>
<dbReference type="Pfam" id="PF04073">
    <property type="entry name" value="tRNA_edit"/>
    <property type="match status" value="1"/>
</dbReference>
<sequence>MTDTLPKIRQFLESTKLEFEVMDCNPELADTYIFCKEYGIDLEDSVNTIVVKTKTGELKYAVCALLATTKLDINKMIRKKLGARKVSFATIEETAKLTEMDIGGVTPLTLPSTLPLWVDSRVMQRNSIVLGGGNRSSKIKISPKIFQQTLNTEIVEGLAN</sequence>
<gene>
    <name evidence="2" type="ORF">METZ01_LOCUS113577</name>
</gene>
<dbReference type="Gene3D" id="3.90.960.10">
    <property type="entry name" value="YbaK/aminoacyl-tRNA synthetase-associated domain"/>
    <property type="match status" value="1"/>
</dbReference>
<evidence type="ECO:0000313" key="2">
    <source>
        <dbReference type="EMBL" id="SVA60723.1"/>
    </source>
</evidence>